<keyword evidence="8" id="KW-1185">Reference proteome</keyword>
<feature type="transmembrane region" description="Helical" evidence="6">
    <location>
        <begin position="297"/>
        <end position="314"/>
    </location>
</feature>
<dbReference type="SUPFAM" id="SSF56784">
    <property type="entry name" value="HAD-like"/>
    <property type="match status" value="1"/>
</dbReference>
<feature type="transmembrane region" description="Helical" evidence="6">
    <location>
        <begin position="271"/>
        <end position="291"/>
    </location>
</feature>
<keyword evidence="5 6" id="KW-0472">Membrane</keyword>
<feature type="transmembrane region" description="Helical" evidence="6">
    <location>
        <begin position="466"/>
        <end position="483"/>
    </location>
</feature>
<sequence length="484" mass="52526">MTKMQAPPERSGVGTPLVVDLDGTLLRTNLLFECVLAFLRLRPLGLFLMLGWLARGRAHLKQELARRIPLDPKLLPVNEEFYAYLTAERARGRRTYLATAADAEYACAIAAYYGPFDGVLASDGTVNLKGQRKAERLADAFPEGFSYAGDSRADEPVWSHAAEVIAVGGTRITGRAAKFGKPVITFLTPAVLPALAECARPHQWAKNLLVLAPAVLGGVADDPSRMLRVLIALAALCIIASSTYILNDLLDVADDRRHWSKRQRPIASGRLPVAVAAGAVPLGLAVGFALGALVGPAVVATLLVYTLLTVAYSLSLKRMPIVDVMVLAGLYTLRLVLGTVAAAIAPSLWLLVFSMFLFGSLCFAKRFIEVERWKERGEARVANRGYEAVDSPLLFALGIGTAIASTVTIVLYIIFDIFPHDLYRHAGWLWAFPVILFLWSCRIWLAAGRHQLDDDPVAFALNDRPSLLLGAALLSAFVLAWSAP</sequence>
<evidence type="ECO:0000313" key="7">
    <source>
        <dbReference type="EMBL" id="GJD99770.1"/>
    </source>
</evidence>
<proteinExistence type="predicted"/>
<evidence type="ECO:0000256" key="6">
    <source>
        <dbReference type="SAM" id="Phobius"/>
    </source>
</evidence>
<dbReference type="Pfam" id="PF01040">
    <property type="entry name" value="UbiA"/>
    <property type="match status" value="1"/>
</dbReference>
<dbReference type="RefSeq" id="WP_238234652.1">
    <property type="nucleotide sequence ID" value="NZ_BPQQ01000018.1"/>
</dbReference>
<keyword evidence="3 6" id="KW-0812">Transmembrane</keyword>
<keyword evidence="2" id="KW-1003">Cell membrane</keyword>
<evidence type="ECO:0000256" key="5">
    <source>
        <dbReference type="ARBA" id="ARBA00023136"/>
    </source>
</evidence>
<dbReference type="NCBIfam" id="NF006088">
    <property type="entry name" value="PRK08238.1"/>
    <property type="match status" value="1"/>
</dbReference>
<evidence type="ECO:0000256" key="2">
    <source>
        <dbReference type="ARBA" id="ARBA00022475"/>
    </source>
</evidence>
<organism evidence="7 8">
    <name type="scientific">Methylobacterium isbiliense</name>
    <dbReference type="NCBI Taxonomy" id="315478"/>
    <lineage>
        <taxon>Bacteria</taxon>
        <taxon>Pseudomonadati</taxon>
        <taxon>Pseudomonadota</taxon>
        <taxon>Alphaproteobacteria</taxon>
        <taxon>Hyphomicrobiales</taxon>
        <taxon>Methylobacteriaceae</taxon>
        <taxon>Methylobacterium</taxon>
    </lineage>
</organism>
<dbReference type="Gene3D" id="1.10.357.140">
    <property type="entry name" value="UbiA prenyltransferase"/>
    <property type="match status" value="1"/>
</dbReference>
<gene>
    <name evidence="7" type="primary">cyoE</name>
    <name evidence="7" type="ORF">GMJLKIPL_1688</name>
</gene>
<comment type="subcellular location">
    <subcellularLocation>
        <location evidence="1">Membrane</location>
        <topology evidence="1">Multi-pass membrane protein</topology>
    </subcellularLocation>
</comment>
<evidence type="ECO:0000256" key="1">
    <source>
        <dbReference type="ARBA" id="ARBA00004141"/>
    </source>
</evidence>
<dbReference type="EMBL" id="BPQQ01000018">
    <property type="protein sequence ID" value="GJD99770.1"/>
    <property type="molecule type" value="Genomic_DNA"/>
</dbReference>
<name>A0ABQ4S988_9HYPH</name>
<reference evidence="7" key="1">
    <citation type="journal article" date="2021" name="Front. Microbiol.">
        <title>Comprehensive Comparative Genomics and Phenotyping of Methylobacterium Species.</title>
        <authorList>
            <person name="Alessa O."/>
            <person name="Ogura Y."/>
            <person name="Fujitani Y."/>
            <person name="Takami H."/>
            <person name="Hayashi T."/>
            <person name="Sahin N."/>
            <person name="Tani A."/>
        </authorList>
    </citation>
    <scope>NUCLEOTIDE SEQUENCE</scope>
    <source>
        <strain evidence="7">DSM 17168</strain>
    </source>
</reference>
<evidence type="ECO:0000256" key="3">
    <source>
        <dbReference type="ARBA" id="ARBA00022692"/>
    </source>
</evidence>
<comment type="caution">
    <text evidence="7">The sequence shown here is derived from an EMBL/GenBank/DDBJ whole genome shotgun (WGS) entry which is preliminary data.</text>
</comment>
<keyword evidence="4 6" id="KW-1133">Transmembrane helix</keyword>
<accession>A0ABQ4S988</accession>
<dbReference type="InterPro" id="IPR000537">
    <property type="entry name" value="UbiA_prenyltransferase"/>
</dbReference>
<evidence type="ECO:0000313" key="8">
    <source>
        <dbReference type="Proteomes" id="UP001055153"/>
    </source>
</evidence>
<feature type="transmembrane region" description="Helical" evidence="6">
    <location>
        <begin position="393"/>
        <end position="415"/>
    </location>
</feature>
<dbReference type="InterPro" id="IPR044878">
    <property type="entry name" value="UbiA_sf"/>
</dbReference>
<protein>
    <submittedName>
        <fullName evidence="7">Protoheme IX farnesyltransferase</fullName>
    </submittedName>
</protein>
<dbReference type="InterPro" id="IPR036412">
    <property type="entry name" value="HAD-like_sf"/>
</dbReference>
<dbReference type="Gene3D" id="3.40.50.1000">
    <property type="entry name" value="HAD superfamily/HAD-like"/>
    <property type="match status" value="1"/>
</dbReference>
<evidence type="ECO:0000256" key="4">
    <source>
        <dbReference type="ARBA" id="ARBA00022989"/>
    </source>
</evidence>
<dbReference type="CDD" id="cd13963">
    <property type="entry name" value="PT_UbiA_2"/>
    <property type="match status" value="1"/>
</dbReference>
<reference evidence="7" key="2">
    <citation type="submission" date="2021-08" db="EMBL/GenBank/DDBJ databases">
        <authorList>
            <person name="Tani A."/>
            <person name="Ola A."/>
            <person name="Ogura Y."/>
            <person name="Katsura K."/>
            <person name="Hayashi T."/>
        </authorList>
    </citation>
    <scope>NUCLEOTIDE SEQUENCE</scope>
    <source>
        <strain evidence="7">DSM 17168</strain>
    </source>
</reference>
<feature type="transmembrane region" description="Helical" evidence="6">
    <location>
        <begin position="427"/>
        <end position="445"/>
    </location>
</feature>
<dbReference type="Pfam" id="PF12710">
    <property type="entry name" value="HAD"/>
    <property type="match status" value="1"/>
</dbReference>
<feature type="transmembrane region" description="Helical" evidence="6">
    <location>
        <begin position="226"/>
        <end position="250"/>
    </location>
</feature>
<dbReference type="Proteomes" id="UP001055153">
    <property type="component" value="Unassembled WGS sequence"/>
</dbReference>
<dbReference type="InterPro" id="IPR023214">
    <property type="entry name" value="HAD_sf"/>
</dbReference>